<keyword evidence="1" id="KW-0472">Membrane</keyword>
<accession>A0ABZ0IV13</accession>
<name>A0ABZ0IV13_9BACT</name>
<protein>
    <submittedName>
        <fullName evidence="2">Uncharacterized protein</fullName>
    </submittedName>
</protein>
<evidence type="ECO:0000256" key="1">
    <source>
        <dbReference type="SAM" id="Phobius"/>
    </source>
</evidence>
<evidence type="ECO:0000313" key="2">
    <source>
        <dbReference type="EMBL" id="WOK08895.1"/>
    </source>
</evidence>
<dbReference type="RefSeq" id="WP_317491526.1">
    <property type="nucleotide sequence ID" value="NZ_CP136051.1"/>
</dbReference>
<proteinExistence type="predicted"/>
<keyword evidence="1" id="KW-1133">Transmembrane helix</keyword>
<sequence length="101" mass="11680">MKNEDEELRDFFLEMKKSDASHEAPPFAKLIVQQKQRKLPVWAVVAATINIILFVGGFWYRSLQPTERVGVLPHVETQSSIDQNSDMMTWETPTDKLLTNF</sequence>
<organism evidence="2 3">
    <name type="scientific">Imperialibacter roseus</name>
    <dbReference type="NCBI Taxonomy" id="1324217"/>
    <lineage>
        <taxon>Bacteria</taxon>
        <taxon>Pseudomonadati</taxon>
        <taxon>Bacteroidota</taxon>
        <taxon>Cytophagia</taxon>
        <taxon>Cytophagales</taxon>
        <taxon>Flammeovirgaceae</taxon>
        <taxon>Imperialibacter</taxon>
    </lineage>
</organism>
<evidence type="ECO:0000313" key="3">
    <source>
        <dbReference type="Proteomes" id="UP001302349"/>
    </source>
</evidence>
<feature type="transmembrane region" description="Helical" evidence="1">
    <location>
        <begin position="39"/>
        <end position="60"/>
    </location>
</feature>
<keyword evidence="3" id="KW-1185">Reference proteome</keyword>
<gene>
    <name evidence="2" type="ORF">RT717_09630</name>
</gene>
<dbReference type="Proteomes" id="UP001302349">
    <property type="component" value="Chromosome"/>
</dbReference>
<reference evidence="2 3" key="1">
    <citation type="journal article" date="2023" name="Microbiol. Resour. Announc.">
        <title>Complete Genome Sequence of Imperialibacter roseus strain P4T.</title>
        <authorList>
            <person name="Tizabi D.R."/>
            <person name="Bachvaroff T."/>
            <person name="Hill R.T."/>
        </authorList>
    </citation>
    <scope>NUCLEOTIDE SEQUENCE [LARGE SCALE GENOMIC DNA]</scope>
    <source>
        <strain evidence="2 3">P4T</strain>
    </source>
</reference>
<dbReference type="EMBL" id="CP136051">
    <property type="protein sequence ID" value="WOK08895.1"/>
    <property type="molecule type" value="Genomic_DNA"/>
</dbReference>
<keyword evidence="1" id="KW-0812">Transmembrane</keyword>